<dbReference type="EMBL" id="LT671858">
    <property type="protein sequence ID" value="SIM61997.1"/>
    <property type="molecule type" value="Genomic_DNA"/>
</dbReference>
<proteinExistence type="inferred from homology"/>
<keyword evidence="3" id="KW-0413">Isomerase</keyword>
<dbReference type="CDD" id="cd00438">
    <property type="entry name" value="cupin_RmlC"/>
    <property type="match status" value="1"/>
</dbReference>
<evidence type="ECO:0000313" key="4">
    <source>
        <dbReference type="EMBL" id="SIM61997.1"/>
    </source>
</evidence>
<comment type="pathway">
    <text evidence="3">Carbohydrate biosynthesis; dTDP-L-rhamnose biosynthesis.</text>
</comment>
<dbReference type="InterPro" id="IPR014710">
    <property type="entry name" value="RmlC-like_jellyroll"/>
</dbReference>
<evidence type="ECO:0000256" key="2">
    <source>
        <dbReference type="PIRSR" id="PIRSR600888-3"/>
    </source>
</evidence>
<dbReference type="Proteomes" id="UP000195607">
    <property type="component" value="Chromosome I"/>
</dbReference>
<dbReference type="GO" id="GO:0005829">
    <property type="term" value="C:cytosol"/>
    <property type="evidence" value="ECO:0007669"/>
    <property type="project" value="TreeGrafter"/>
</dbReference>
<dbReference type="NCBIfam" id="TIGR01221">
    <property type="entry name" value="rmlC"/>
    <property type="match status" value="1"/>
</dbReference>
<dbReference type="GeneID" id="41588305"/>
<dbReference type="InterPro" id="IPR011051">
    <property type="entry name" value="RmlC_Cupin_sf"/>
</dbReference>
<dbReference type="GO" id="GO:0000271">
    <property type="term" value="P:polysaccharide biosynthetic process"/>
    <property type="evidence" value="ECO:0007669"/>
    <property type="project" value="TreeGrafter"/>
</dbReference>
<dbReference type="SUPFAM" id="SSF51182">
    <property type="entry name" value="RmlC-like cupins"/>
    <property type="match status" value="1"/>
</dbReference>
<evidence type="ECO:0000313" key="5">
    <source>
        <dbReference type="Proteomes" id="UP000195607"/>
    </source>
</evidence>
<dbReference type="GO" id="GO:0019305">
    <property type="term" value="P:dTDP-rhamnose biosynthetic process"/>
    <property type="evidence" value="ECO:0007669"/>
    <property type="project" value="UniProtKB-UniRule"/>
</dbReference>
<dbReference type="RefSeq" id="WP_148689775.1">
    <property type="nucleotide sequence ID" value="NZ_LT671858.1"/>
</dbReference>
<feature type="site" description="Participates in a stacking interaction with the thymidine ring of dTDP-4-oxo-6-deoxyglucose" evidence="2">
    <location>
        <position position="138"/>
    </location>
</feature>
<comment type="catalytic activity">
    <reaction evidence="3">
        <text>dTDP-4-dehydro-6-deoxy-alpha-D-glucose = dTDP-4-dehydro-beta-L-rhamnose</text>
        <dbReference type="Rhea" id="RHEA:16969"/>
        <dbReference type="ChEBI" id="CHEBI:57649"/>
        <dbReference type="ChEBI" id="CHEBI:62830"/>
        <dbReference type="EC" id="5.1.3.13"/>
    </reaction>
</comment>
<dbReference type="UniPathway" id="UPA00124"/>
<comment type="function">
    <text evidence="3">Catalyzes the epimerization of the C3' and C5'positions of dTDP-6-deoxy-D-xylo-4-hexulose, forming dTDP-6-deoxy-L-lyxo-4-hexulose.</text>
</comment>
<accession>A0A1N5UP12</accession>
<comment type="subunit">
    <text evidence="3">Homodimer.</text>
</comment>
<feature type="active site" description="Proton donor" evidence="1">
    <location>
        <position position="132"/>
    </location>
</feature>
<gene>
    <name evidence="4" type="ORF">CSP5_1044</name>
</gene>
<dbReference type="InterPro" id="IPR000888">
    <property type="entry name" value="RmlC-like"/>
</dbReference>
<dbReference type="Gene3D" id="2.60.120.10">
    <property type="entry name" value="Jelly Rolls"/>
    <property type="match status" value="1"/>
</dbReference>
<evidence type="ECO:0000256" key="3">
    <source>
        <dbReference type="RuleBase" id="RU364069"/>
    </source>
</evidence>
<name>A0A1N5UP12_9ARCH</name>
<dbReference type="AlphaFoldDB" id="A0A1N5UP12"/>
<dbReference type="GO" id="GO:0008830">
    <property type="term" value="F:dTDP-4-dehydrorhamnose 3,5-epimerase activity"/>
    <property type="evidence" value="ECO:0007669"/>
    <property type="project" value="UniProtKB-UniRule"/>
</dbReference>
<dbReference type="EC" id="5.1.3.13" evidence="3"/>
<dbReference type="Pfam" id="PF00908">
    <property type="entry name" value="dTDP_sugar_isom"/>
    <property type="match status" value="1"/>
</dbReference>
<dbReference type="PANTHER" id="PTHR21047">
    <property type="entry name" value="DTDP-6-DEOXY-D-GLUCOSE-3,5 EPIMERASE"/>
    <property type="match status" value="1"/>
</dbReference>
<sequence length="184" mass="21680">MNFKLNETQLSGVFLIQRTIFNDERGYFTEFFREDYFKSQFKEINFVQENLSFSRKGVIRGLHFQKLPFSQGKLVSVIHGKILDVAVNLKKSSKDFGKYVMAELSEDNCHSLYIPDYFAHGFVALEDSYVLYKTTEYYHKESERGIRYDDPDIGVKWNIDNPVISEKDLKLTTFKELIQEGDYF</sequence>
<protein>
    <recommendedName>
        <fullName evidence="3">dTDP-4-dehydrorhamnose 3,5-epimerase</fullName>
        <ecNumber evidence="3">5.1.3.13</ecNumber>
    </recommendedName>
    <alternativeName>
        <fullName evidence="3">Thymidine diphospho-4-keto-rhamnose 3,5-epimerase</fullName>
    </alternativeName>
</protein>
<evidence type="ECO:0000256" key="1">
    <source>
        <dbReference type="PIRSR" id="PIRSR600888-1"/>
    </source>
</evidence>
<feature type="active site" description="Proton acceptor" evidence="1">
    <location>
        <position position="63"/>
    </location>
</feature>
<organism evidence="4 5">
    <name type="scientific">Cuniculiplasma divulgatum</name>
    <dbReference type="NCBI Taxonomy" id="1673428"/>
    <lineage>
        <taxon>Archaea</taxon>
        <taxon>Methanobacteriati</taxon>
        <taxon>Thermoplasmatota</taxon>
        <taxon>Thermoplasmata</taxon>
        <taxon>Thermoplasmatales</taxon>
        <taxon>Cuniculiplasmataceae</taxon>
        <taxon>Cuniculiplasma</taxon>
    </lineage>
</organism>
<reference evidence="4 5" key="1">
    <citation type="submission" date="2016-04" db="EMBL/GenBank/DDBJ databases">
        <authorList>
            <person name="Evans L.H."/>
            <person name="Alamgir A."/>
            <person name="Owens N."/>
            <person name="Weber N.D."/>
            <person name="Virtaneva K."/>
            <person name="Barbian K."/>
            <person name="Babar A."/>
            <person name="Rosenke K."/>
        </authorList>
    </citation>
    <scope>NUCLEOTIDE SEQUENCE [LARGE SCALE GENOMIC DNA]</scope>
    <source>
        <strain evidence="5">S5(T) (JCM 30642 \VKM B-2941)</strain>
    </source>
</reference>
<comment type="similarity">
    <text evidence="3">Belongs to the dTDP-4-dehydrorhamnose 3,5-epimerase family.</text>
</comment>
<dbReference type="PANTHER" id="PTHR21047:SF2">
    <property type="entry name" value="THYMIDINE DIPHOSPHO-4-KETO-RHAMNOSE 3,5-EPIMERASE"/>
    <property type="match status" value="1"/>
</dbReference>